<dbReference type="Pfam" id="PF02847">
    <property type="entry name" value="MA3"/>
    <property type="match status" value="1"/>
</dbReference>
<proteinExistence type="predicted"/>
<gene>
    <name evidence="3" type="ORF">MIMGU_mgv11b020545mg</name>
</gene>
<dbReference type="Gene3D" id="1.25.40.180">
    <property type="match status" value="1"/>
</dbReference>
<sequence length="166" mass="18757">MKRKISSILDEFFTNKVLEETLQRVDQELESPEYHPRFVREGISVAIKKRPPHCHNQFSLLIEYLFDRDVVSAEDIGRGCILYATSLRGLFIGTADIFGEIIGDLLLARVLDLKVFNKIVAKVEDKSYKEAIISAAMKVVKTGDEIEALVEEFRVALSACSSSRSF</sequence>
<dbReference type="EMBL" id="KI632003">
    <property type="protein sequence ID" value="EYU25307.1"/>
    <property type="molecule type" value="Genomic_DNA"/>
</dbReference>
<name>A0A022Q9D1_ERYGU</name>
<dbReference type="SMART" id="SM00544">
    <property type="entry name" value="MA3"/>
    <property type="match status" value="1"/>
</dbReference>
<dbReference type="STRING" id="4155.A0A022Q9D1"/>
<dbReference type="AlphaFoldDB" id="A0A022Q9D1"/>
<evidence type="ECO:0000259" key="2">
    <source>
        <dbReference type="PROSITE" id="PS51366"/>
    </source>
</evidence>
<dbReference type="PANTHER" id="PTHR23253">
    <property type="entry name" value="EUKARYOTIC TRANSLATION INITIATION FACTOR 4 GAMMA"/>
    <property type="match status" value="1"/>
</dbReference>
<accession>A0A022Q9D1</accession>
<protein>
    <recommendedName>
        <fullName evidence="2">MI domain-containing protein</fullName>
    </recommendedName>
</protein>
<keyword evidence="4" id="KW-1185">Reference proteome</keyword>
<evidence type="ECO:0000313" key="4">
    <source>
        <dbReference type="Proteomes" id="UP000030748"/>
    </source>
</evidence>
<feature type="domain" description="MI" evidence="2">
    <location>
        <begin position="1"/>
        <end position="121"/>
    </location>
</feature>
<evidence type="ECO:0000313" key="3">
    <source>
        <dbReference type="EMBL" id="EYU25307.1"/>
    </source>
</evidence>
<dbReference type="PROSITE" id="PS51366">
    <property type="entry name" value="MI"/>
    <property type="match status" value="1"/>
</dbReference>
<dbReference type="SUPFAM" id="SSF48371">
    <property type="entry name" value="ARM repeat"/>
    <property type="match status" value="1"/>
</dbReference>
<dbReference type="GO" id="GO:0006417">
    <property type="term" value="P:regulation of translation"/>
    <property type="evidence" value="ECO:0007669"/>
    <property type="project" value="UniProtKB-KW"/>
</dbReference>
<dbReference type="InterPro" id="IPR016024">
    <property type="entry name" value="ARM-type_fold"/>
</dbReference>
<dbReference type="PANTHER" id="PTHR23253:SF53">
    <property type="entry name" value="EUKARYOTIC TRANSLATION INITIATION FACTOR ISOFORM 4G-1"/>
    <property type="match status" value="1"/>
</dbReference>
<keyword evidence="1" id="KW-0810">Translation regulation</keyword>
<dbReference type="Proteomes" id="UP000030748">
    <property type="component" value="Unassembled WGS sequence"/>
</dbReference>
<dbReference type="InterPro" id="IPR003891">
    <property type="entry name" value="Initiation_fac_eIF4g_MI"/>
</dbReference>
<reference evidence="3 4" key="1">
    <citation type="journal article" date="2013" name="Proc. Natl. Acad. Sci. U.S.A.">
        <title>Fine-scale variation in meiotic recombination in Mimulus inferred from population shotgun sequencing.</title>
        <authorList>
            <person name="Hellsten U."/>
            <person name="Wright K.M."/>
            <person name="Jenkins J."/>
            <person name="Shu S."/>
            <person name="Yuan Y."/>
            <person name="Wessler S.R."/>
            <person name="Schmutz J."/>
            <person name="Willis J.H."/>
            <person name="Rokhsar D.S."/>
        </authorList>
    </citation>
    <scope>NUCLEOTIDE SEQUENCE [LARGE SCALE GENOMIC DNA]</scope>
    <source>
        <strain evidence="4">cv. DUN x IM62</strain>
    </source>
</reference>
<organism evidence="3 4">
    <name type="scientific">Erythranthe guttata</name>
    <name type="common">Yellow monkey flower</name>
    <name type="synonym">Mimulus guttatus</name>
    <dbReference type="NCBI Taxonomy" id="4155"/>
    <lineage>
        <taxon>Eukaryota</taxon>
        <taxon>Viridiplantae</taxon>
        <taxon>Streptophyta</taxon>
        <taxon>Embryophyta</taxon>
        <taxon>Tracheophyta</taxon>
        <taxon>Spermatophyta</taxon>
        <taxon>Magnoliopsida</taxon>
        <taxon>eudicotyledons</taxon>
        <taxon>Gunneridae</taxon>
        <taxon>Pentapetalae</taxon>
        <taxon>asterids</taxon>
        <taxon>lamiids</taxon>
        <taxon>Lamiales</taxon>
        <taxon>Phrymaceae</taxon>
        <taxon>Erythranthe</taxon>
    </lineage>
</organism>
<evidence type="ECO:0000256" key="1">
    <source>
        <dbReference type="ARBA" id="ARBA00022845"/>
    </source>
</evidence>